<sequence>MVEKGPKEALGFFDSLQPLLMEHLDPQGFSLSLEDLSMSREDMGVIHNLIIREISPMVSRLRLSYEDELQLENSIHKVKEVAANFMLKSYSMRNLIDIKSNSAINKLVQQIGFLGLQLSDKKKLYTKTLVEDMAQFYKKNCGKGGHCPLFKGLAEPGTLFKNLMAVLRDIVITNDGTVRNTCSNSIVQFKYELSSDNENQGLFEAETLLEYWQLPPCQILPIKRKFYYAKSTSRTLPMIGVILYLNECRCGKSFARKILLTQLGTS</sequence>
<dbReference type="GO" id="GO:0003899">
    <property type="term" value="F:DNA-directed RNA polymerase activity"/>
    <property type="evidence" value="ECO:0007669"/>
    <property type="project" value="UniProtKB-EC"/>
</dbReference>
<reference evidence="6 7" key="1">
    <citation type="submission" date="2020-02" db="EMBL/GenBank/DDBJ databases">
        <authorList>
            <person name="Ma Q."/>
            <person name="Huang Y."/>
            <person name="Song X."/>
            <person name="Pei D."/>
        </authorList>
    </citation>
    <scope>NUCLEOTIDE SEQUENCE [LARGE SCALE GENOMIC DNA]</scope>
    <source>
        <strain evidence="6">Sxm20200214</strain>
        <tissue evidence="6">Leaf</tissue>
    </source>
</reference>
<proteinExistence type="predicted"/>
<dbReference type="EC" id="2.7.7.6" evidence="1"/>
<dbReference type="InterPro" id="IPR045867">
    <property type="entry name" value="DNA-dir_RpoC_beta_prime"/>
</dbReference>
<comment type="caution">
    <text evidence="6">The sequence shown here is derived from an EMBL/GenBank/DDBJ whole genome shotgun (WGS) entry which is preliminary data.</text>
</comment>
<dbReference type="Proteomes" id="UP000886595">
    <property type="component" value="Unassembled WGS sequence"/>
</dbReference>
<evidence type="ECO:0000256" key="1">
    <source>
        <dbReference type="ARBA" id="ARBA00012418"/>
    </source>
</evidence>
<evidence type="ECO:0000256" key="3">
    <source>
        <dbReference type="ARBA" id="ARBA00022679"/>
    </source>
</evidence>
<dbReference type="PANTHER" id="PTHR19376">
    <property type="entry name" value="DNA-DIRECTED RNA POLYMERASE"/>
    <property type="match status" value="1"/>
</dbReference>
<accession>A0A8X7RVN5</accession>
<gene>
    <name evidence="6" type="ORF">Bca52824_042912</name>
</gene>
<dbReference type="GO" id="GO:0000428">
    <property type="term" value="C:DNA-directed RNA polymerase complex"/>
    <property type="evidence" value="ECO:0007669"/>
    <property type="project" value="UniProtKB-KW"/>
</dbReference>
<name>A0A8X7RVN5_BRACI</name>
<dbReference type="EMBL" id="JAAMPC010000009">
    <property type="protein sequence ID" value="KAG2296243.1"/>
    <property type="molecule type" value="Genomic_DNA"/>
</dbReference>
<keyword evidence="3" id="KW-0808">Transferase</keyword>
<dbReference type="GO" id="GO:0006351">
    <property type="term" value="P:DNA-templated transcription"/>
    <property type="evidence" value="ECO:0007669"/>
    <property type="project" value="InterPro"/>
</dbReference>
<organism evidence="6 7">
    <name type="scientific">Brassica carinata</name>
    <name type="common">Ethiopian mustard</name>
    <name type="synonym">Abyssinian cabbage</name>
    <dbReference type="NCBI Taxonomy" id="52824"/>
    <lineage>
        <taxon>Eukaryota</taxon>
        <taxon>Viridiplantae</taxon>
        <taxon>Streptophyta</taxon>
        <taxon>Embryophyta</taxon>
        <taxon>Tracheophyta</taxon>
        <taxon>Spermatophyta</taxon>
        <taxon>Magnoliopsida</taxon>
        <taxon>eudicotyledons</taxon>
        <taxon>Gunneridae</taxon>
        <taxon>Pentapetalae</taxon>
        <taxon>rosids</taxon>
        <taxon>malvids</taxon>
        <taxon>Brassicales</taxon>
        <taxon>Brassicaceae</taxon>
        <taxon>Brassiceae</taxon>
        <taxon>Brassica</taxon>
    </lineage>
</organism>
<protein>
    <recommendedName>
        <fullName evidence="1">DNA-directed RNA polymerase</fullName>
        <ecNumber evidence="1">2.7.7.6</ecNumber>
    </recommendedName>
</protein>
<evidence type="ECO:0000256" key="2">
    <source>
        <dbReference type="ARBA" id="ARBA00022478"/>
    </source>
</evidence>
<keyword evidence="7" id="KW-1185">Reference proteome</keyword>
<keyword evidence="4" id="KW-0548">Nucleotidyltransferase</keyword>
<evidence type="ECO:0000313" key="6">
    <source>
        <dbReference type="EMBL" id="KAG2296243.1"/>
    </source>
</evidence>
<dbReference type="OrthoDB" id="1676432at2759"/>
<keyword evidence="2" id="KW-0240">DNA-directed RNA polymerase</keyword>
<dbReference type="SUPFAM" id="SSF64484">
    <property type="entry name" value="beta and beta-prime subunits of DNA dependent RNA-polymerase"/>
    <property type="match status" value="1"/>
</dbReference>
<evidence type="ECO:0000256" key="4">
    <source>
        <dbReference type="ARBA" id="ARBA00022695"/>
    </source>
</evidence>
<dbReference type="AlphaFoldDB" id="A0A8X7RVN5"/>
<evidence type="ECO:0000256" key="5">
    <source>
        <dbReference type="ARBA" id="ARBA00023163"/>
    </source>
</evidence>
<evidence type="ECO:0000313" key="7">
    <source>
        <dbReference type="Proteomes" id="UP000886595"/>
    </source>
</evidence>
<keyword evidence="5" id="KW-0804">Transcription</keyword>
<dbReference type="PANTHER" id="PTHR19376:SF51">
    <property type="entry name" value="DNA-DIRECTED RNA POLYMERASE V SUBUNIT 1"/>
    <property type="match status" value="1"/>
</dbReference>